<dbReference type="Proteomes" id="UP001497680">
    <property type="component" value="Unassembled WGS sequence"/>
</dbReference>
<name>A0ACC0CII7_9PEZI</name>
<protein>
    <submittedName>
        <fullName evidence="1">Uncharacterized protein</fullName>
    </submittedName>
</protein>
<gene>
    <name evidence="1" type="ORF">F4821DRAFT_266146</name>
</gene>
<comment type="caution">
    <text evidence="1">The sequence shown here is derived from an EMBL/GenBank/DDBJ whole genome shotgun (WGS) entry which is preliminary data.</text>
</comment>
<proteinExistence type="predicted"/>
<evidence type="ECO:0000313" key="1">
    <source>
        <dbReference type="EMBL" id="KAI6080171.1"/>
    </source>
</evidence>
<evidence type="ECO:0000313" key="2">
    <source>
        <dbReference type="Proteomes" id="UP001497680"/>
    </source>
</evidence>
<keyword evidence="2" id="KW-1185">Reference proteome</keyword>
<dbReference type="EMBL" id="MU394474">
    <property type="protein sequence ID" value="KAI6080171.1"/>
    <property type="molecule type" value="Genomic_DNA"/>
</dbReference>
<accession>A0ACC0CII7</accession>
<organism evidence="1 2">
    <name type="scientific">Hypoxylon rubiginosum</name>
    <dbReference type="NCBI Taxonomy" id="110542"/>
    <lineage>
        <taxon>Eukaryota</taxon>
        <taxon>Fungi</taxon>
        <taxon>Dikarya</taxon>
        <taxon>Ascomycota</taxon>
        <taxon>Pezizomycotina</taxon>
        <taxon>Sordariomycetes</taxon>
        <taxon>Xylariomycetidae</taxon>
        <taxon>Xylariales</taxon>
        <taxon>Hypoxylaceae</taxon>
        <taxon>Hypoxylon</taxon>
    </lineage>
</organism>
<sequence>MGIQHRHLWLKLGRRGTDTTIQKATDLAEVVFTGSPSLLLFVGRSAKEEVLQALAKSRSQRSRPGEIHIQWNGVPNRTYEERTFLFADGPPDLEDLEDLQDRRDQGRESVAAGEVIGWAADDETAALPAVYARVLSPFADIVCVFLSDFHGLAGLVQFLAAWLRHVDESSSLPLPQLLIVIDEPDTNPEWAPCWIEGFLGLLRQETTTPLEQGFSGVSLHIVPRAKKLTEAAQTTSFRDVLLATADRSRRARIEHGRQYTMRQLTCSFADAYRAFVSKETFNPIVSTRVANPVPADAARYMTVFLRNFVHDKAWESFALPVLASTVILDGFPPEMHQFHPVAVYDALYHAVWKRVVRALRLPTKAESCLREVIGARYTPEGAPFNKEGHRQRMQSFSNRWKTYRNDKTCLMCLSRKPEYWLPCGHSFCETDIRRFGTQVSPSIFLVDPCFLCTRTTSGLQFTLKPPTKGVNVLGIDGGGIKGIIPLEILDRLEQHTQHLLPGFPIQDFFHMAMGTSSGGLIVLAAFLQGVPISKCIPIFQSLSLQAFRRRFGSSNSILFRCISFLVSLCKDSVYACRHIEEALRAQFGEEDNLLDSSAAAARGAKVGVTVTGVPNGEYIMTNYNGVGAKKPRDTYRHAIPTGANKGIKIWEAYRSRHQCGTLVFTPHFIKGIGWCQDGGLWRNSPLDIAKCEAKKIWPQVARPDVTLSLGTGYEKGIASPPSPNSPSTPCTPNASNSPTASATSTTSTTSRISRPTNQKGVSRFLKRILQSFLHSIVMDGEKFHAASRQWDQEPDEPTRHYRLNVELPSPLPALDDVRAIDTLRCETRRQYTHSTELETLADTLVATLFYLEITAWPIRNRKNVTCRGRILCHLEPGPILAHFINTLQKRGAEFMVSGKTVPLVGNSHDDWNESLFQQPVHICVPTLHSTFPISMRYYDGNRYKEHSISASPFTINSLLQAQGWNQPFGREDHGPTGPVTDGTRKRRRPLRAAEPRKRPLSLAGYHKVF</sequence>
<reference evidence="1 2" key="1">
    <citation type="journal article" date="2022" name="New Phytol.">
        <title>Ecological generalism drives hyperdiversity of secondary metabolite gene clusters in xylarialean endophytes.</title>
        <authorList>
            <person name="Franco M.E.E."/>
            <person name="Wisecaver J.H."/>
            <person name="Arnold A.E."/>
            <person name="Ju Y.M."/>
            <person name="Slot J.C."/>
            <person name="Ahrendt S."/>
            <person name="Moore L.P."/>
            <person name="Eastman K.E."/>
            <person name="Scott K."/>
            <person name="Konkel Z."/>
            <person name="Mondo S.J."/>
            <person name="Kuo A."/>
            <person name="Hayes R.D."/>
            <person name="Haridas S."/>
            <person name="Andreopoulos B."/>
            <person name="Riley R."/>
            <person name="LaButti K."/>
            <person name="Pangilinan J."/>
            <person name="Lipzen A."/>
            <person name="Amirebrahimi M."/>
            <person name="Yan J."/>
            <person name="Adam C."/>
            <person name="Keymanesh K."/>
            <person name="Ng V."/>
            <person name="Louie K."/>
            <person name="Northen T."/>
            <person name="Drula E."/>
            <person name="Henrissat B."/>
            <person name="Hsieh H.M."/>
            <person name="Youens-Clark K."/>
            <person name="Lutzoni F."/>
            <person name="Miadlikowska J."/>
            <person name="Eastwood D.C."/>
            <person name="Hamelin R.C."/>
            <person name="Grigoriev I.V."/>
            <person name="U'Ren J.M."/>
        </authorList>
    </citation>
    <scope>NUCLEOTIDE SEQUENCE [LARGE SCALE GENOMIC DNA]</scope>
    <source>
        <strain evidence="1 2">ER1909</strain>
    </source>
</reference>